<name>A0ABT9ZT87_9BACI</name>
<evidence type="ECO:0000256" key="2">
    <source>
        <dbReference type="ARBA" id="ARBA00022475"/>
    </source>
</evidence>
<dbReference type="InterPro" id="IPR050922">
    <property type="entry name" value="LytR/CpsA/Psr_CW_biosynth"/>
</dbReference>
<keyword evidence="6 9" id="KW-1133">Transmembrane helix</keyword>
<feature type="domain" description="Cell envelope-related transcriptional attenuator" evidence="11">
    <location>
        <begin position="79"/>
        <end position="220"/>
    </location>
</feature>
<feature type="topological domain" description="Cytoplasmic" evidence="9">
    <location>
        <begin position="1"/>
        <end position="5"/>
    </location>
</feature>
<dbReference type="RefSeq" id="WP_307324438.1">
    <property type="nucleotide sequence ID" value="NZ_JAUSUG010000006.1"/>
</dbReference>
<comment type="pathway">
    <text evidence="9">Cell wall biogenesis.</text>
</comment>
<dbReference type="InterPro" id="IPR004474">
    <property type="entry name" value="LytR_CpsA_psr"/>
</dbReference>
<keyword evidence="7 9" id="KW-0472">Membrane</keyword>
<keyword evidence="13" id="KW-1185">Reference proteome</keyword>
<evidence type="ECO:0000256" key="4">
    <source>
        <dbReference type="ARBA" id="ARBA00022692"/>
    </source>
</evidence>
<reference evidence="12 13" key="1">
    <citation type="submission" date="2023-07" db="EMBL/GenBank/DDBJ databases">
        <title>Genomic Encyclopedia of Type Strains, Phase IV (KMG-IV): sequencing the most valuable type-strain genomes for metagenomic binning, comparative biology and taxonomic classification.</title>
        <authorList>
            <person name="Goeker M."/>
        </authorList>
    </citation>
    <scope>NUCLEOTIDE SEQUENCE [LARGE SCALE GENOMIC DNA]</scope>
    <source>
        <strain evidence="12 13">DSM 9768</strain>
    </source>
</reference>
<evidence type="ECO:0000259" key="11">
    <source>
        <dbReference type="Pfam" id="PF03816"/>
    </source>
</evidence>
<dbReference type="Pfam" id="PF03816">
    <property type="entry name" value="LytR_cpsA_psr"/>
    <property type="match status" value="1"/>
</dbReference>
<evidence type="ECO:0000256" key="5">
    <source>
        <dbReference type="ARBA" id="ARBA00022968"/>
    </source>
</evidence>
<comment type="function">
    <text evidence="9">May catalyze the final step in cell wall teichoic acid biosynthesis, the transfer of the anionic cell wall polymers (APs) from their lipid-linked precursor to the cell wall peptidoglycan (PG).</text>
</comment>
<evidence type="ECO:0000256" key="3">
    <source>
        <dbReference type="ARBA" id="ARBA00022679"/>
    </source>
</evidence>
<dbReference type="EMBL" id="JAUSUG010000006">
    <property type="protein sequence ID" value="MDQ0254451.1"/>
    <property type="molecule type" value="Genomic_DNA"/>
</dbReference>
<dbReference type="PANTHER" id="PTHR33392">
    <property type="entry name" value="POLYISOPRENYL-TEICHOIC ACID--PEPTIDOGLYCAN TEICHOIC ACID TRANSFERASE TAGU"/>
    <property type="match status" value="1"/>
</dbReference>
<keyword evidence="3 9" id="KW-0808">Transferase</keyword>
<feature type="topological domain" description="Extracellular" evidence="9">
    <location>
        <begin position="27"/>
        <end position="319"/>
    </location>
</feature>
<evidence type="ECO:0000256" key="10">
    <source>
        <dbReference type="SAM" id="Phobius"/>
    </source>
</evidence>
<keyword evidence="8 9" id="KW-0961">Cell wall biogenesis/degradation</keyword>
<dbReference type="Proteomes" id="UP001230005">
    <property type="component" value="Unassembled WGS sequence"/>
</dbReference>
<evidence type="ECO:0000313" key="12">
    <source>
        <dbReference type="EMBL" id="MDQ0254451.1"/>
    </source>
</evidence>
<dbReference type="NCBIfam" id="TIGR00350">
    <property type="entry name" value="lytR_cpsA_psr"/>
    <property type="match status" value="1"/>
</dbReference>
<evidence type="ECO:0000313" key="13">
    <source>
        <dbReference type="Proteomes" id="UP001230005"/>
    </source>
</evidence>
<keyword evidence="5 9" id="KW-0735">Signal-anchor</keyword>
<dbReference type="HAMAP" id="MF_01140">
    <property type="entry name" value="TagU_transferase"/>
    <property type="match status" value="1"/>
</dbReference>
<sequence>MTKKKVFITIGLSFFTVMLAIGAYGFYIYKNVEDTVRTMHVTIEREKSEKREIVVDISQKDPLSFLLMGVDTDGTERGRTDTLMVITVNPNEESMKMVSIPRDTYTEIVGRGTHDKINHAYAFGGPDMAIRTVENYLNIPIDYFATVNMAGFKDIVDALGGVTVNNDFAFRQSGHRFEEGEIFLNGDQALAYARMRKSDSRGDLGRNDRQRQIVSAIIEEGAQVSSVTRTGEILSSLENNITTNLEFSDIMQITQNYHTARKNATTLEFSGRGGGRQNGIWYLFVPEEERLDVSNQLRAHLGLDADSTSVAKADDNDDE</sequence>
<dbReference type="InterPro" id="IPR023734">
    <property type="entry name" value="TagU"/>
</dbReference>
<protein>
    <recommendedName>
        <fullName evidence="9">Polyisoprenyl-teichoic acid--peptidoglycan teichoic acid transferase TagU</fullName>
        <ecNumber evidence="9">2.7.8.-</ecNumber>
    </recommendedName>
</protein>
<dbReference type="PANTHER" id="PTHR33392:SF6">
    <property type="entry name" value="POLYISOPRENYL-TEICHOIC ACID--PEPTIDOGLYCAN TEICHOIC ACID TRANSFERASE TAGU"/>
    <property type="match status" value="1"/>
</dbReference>
<evidence type="ECO:0000256" key="6">
    <source>
        <dbReference type="ARBA" id="ARBA00022989"/>
    </source>
</evidence>
<feature type="transmembrane region" description="Helical" evidence="10">
    <location>
        <begin position="7"/>
        <end position="29"/>
    </location>
</feature>
<comment type="caution">
    <text evidence="12">The sequence shown here is derived from an EMBL/GenBank/DDBJ whole genome shotgun (WGS) entry which is preliminary data.</text>
</comment>
<comment type="similarity">
    <text evidence="1 9">Belongs to the LytR/CpsA/Psr (LCP) family.</text>
</comment>
<evidence type="ECO:0000256" key="9">
    <source>
        <dbReference type="HAMAP-Rule" id="MF_01140"/>
    </source>
</evidence>
<gene>
    <name evidence="9" type="primary">tagU</name>
    <name evidence="12" type="ORF">J2S74_001830</name>
</gene>
<evidence type="ECO:0000256" key="8">
    <source>
        <dbReference type="ARBA" id="ARBA00023316"/>
    </source>
</evidence>
<dbReference type="EC" id="2.7.8.-" evidence="9"/>
<comment type="subcellular location">
    <subcellularLocation>
        <location evidence="9">Cell membrane</location>
        <topology evidence="9">Single-pass type II membrane protein</topology>
    </subcellularLocation>
</comment>
<dbReference type="Gene3D" id="3.40.630.190">
    <property type="entry name" value="LCP protein"/>
    <property type="match status" value="1"/>
</dbReference>
<proteinExistence type="inferred from homology"/>
<evidence type="ECO:0000256" key="1">
    <source>
        <dbReference type="ARBA" id="ARBA00006068"/>
    </source>
</evidence>
<accession>A0ABT9ZT87</accession>
<evidence type="ECO:0000256" key="7">
    <source>
        <dbReference type="ARBA" id="ARBA00023136"/>
    </source>
</evidence>
<keyword evidence="4 9" id="KW-0812">Transmembrane</keyword>
<keyword evidence="2 9" id="KW-1003">Cell membrane</keyword>
<organism evidence="12 13">
    <name type="scientific">Evansella vedderi</name>
    <dbReference type="NCBI Taxonomy" id="38282"/>
    <lineage>
        <taxon>Bacteria</taxon>
        <taxon>Bacillati</taxon>
        <taxon>Bacillota</taxon>
        <taxon>Bacilli</taxon>
        <taxon>Bacillales</taxon>
        <taxon>Bacillaceae</taxon>
        <taxon>Evansella</taxon>
    </lineage>
</organism>